<feature type="compositionally biased region" description="Low complexity" evidence="1">
    <location>
        <begin position="139"/>
        <end position="158"/>
    </location>
</feature>
<evidence type="ECO:0000313" key="3">
    <source>
        <dbReference type="Proteomes" id="UP000233276"/>
    </source>
</evidence>
<dbReference type="AlphaFoldDB" id="A0A2K9DNP2"/>
<proteinExistence type="predicted"/>
<reference evidence="2 3" key="1">
    <citation type="submission" date="2017-12" db="EMBL/GenBank/DDBJ databases">
        <title>Isolation and characterization of estrogens degradatiion strain Microbacterium hominis SJTG1.</title>
        <authorList>
            <person name="Xiong W."/>
            <person name="Yin C."/>
            <person name="Zheng D."/>
            <person name="Liang R."/>
        </authorList>
    </citation>
    <scope>NUCLEOTIDE SEQUENCE [LARGE SCALE GENOMIC DNA]</scope>
    <source>
        <strain evidence="2 3">SJTG1</strain>
    </source>
</reference>
<organism evidence="2 3">
    <name type="scientific">Microbacterium hominis</name>
    <dbReference type="NCBI Taxonomy" id="162426"/>
    <lineage>
        <taxon>Bacteria</taxon>
        <taxon>Bacillati</taxon>
        <taxon>Actinomycetota</taxon>
        <taxon>Actinomycetes</taxon>
        <taxon>Micrococcales</taxon>
        <taxon>Microbacteriaceae</taxon>
        <taxon>Microbacterium</taxon>
    </lineage>
</organism>
<accession>A0A2K9DNP2</accession>
<dbReference type="EMBL" id="CP025299">
    <property type="protein sequence ID" value="AUG31177.1"/>
    <property type="molecule type" value="Genomic_DNA"/>
</dbReference>
<name>A0A2K9DNP2_9MICO</name>
<feature type="region of interest" description="Disordered" evidence="1">
    <location>
        <begin position="131"/>
        <end position="158"/>
    </location>
</feature>
<evidence type="ECO:0000256" key="1">
    <source>
        <dbReference type="SAM" id="MobiDB-lite"/>
    </source>
</evidence>
<gene>
    <name evidence="2" type="ORF">CXR34_09895</name>
</gene>
<evidence type="ECO:0000313" key="2">
    <source>
        <dbReference type="EMBL" id="AUG31177.1"/>
    </source>
</evidence>
<dbReference type="Proteomes" id="UP000233276">
    <property type="component" value="Chromosome"/>
</dbReference>
<sequence length="158" mass="16332">MAALIVAGVGAVTFMHAFGPRDGESIAHDRVDAAARALEHRLSAPHTATDAETLAATQFGDIGGAHIDAYAWRGTTSDADGARVDVAIRVDVGSQPSRELFQPGVAAGSAQECFRFHVRESRAWYRPIDCPASIPPATPSASPTASASPAPATPTSTP</sequence>
<protein>
    <submittedName>
        <fullName evidence="2">Uncharacterized protein</fullName>
    </submittedName>
</protein>
<dbReference type="KEGG" id="mhos:CXR34_09895"/>